<reference evidence="1" key="1">
    <citation type="submission" date="2019-02" db="EMBL/GenBank/DDBJ databases">
        <authorList>
            <person name="Gruber-Vodicka R. H."/>
            <person name="Seah K. B. B."/>
        </authorList>
    </citation>
    <scope>NUCLEOTIDE SEQUENCE</scope>
    <source>
        <strain evidence="1">BECK_S313</strain>
    </source>
</reference>
<dbReference type="EMBL" id="CAADFK010000039">
    <property type="protein sequence ID" value="VFK12666.1"/>
    <property type="molecule type" value="Genomic_DNA"/>
</dbReference>
<sequence length="82" mass="8990">MKTYEFTVILSDPDIDTSTVDTIYGKCADSSIGRSHGTVYIAFDRESTSLDVALHSAIDDLRHLGLTPLRVEMDIPELAMAS</sequence>
<gene>
    <name evidence="1" type="ORF">BECKLPF1236B_GA0070989_103917</name>
</gene>
<proteinExistence type="predicted"/>
<name>A0A450W6K9_9GAMM</name>
<organism evidence="1">
    <name type="scientific">Candidatus Kentrum sp. LPFa</name>
    <dbReference type="NCBI Taxonomy" id="2126335"/>
    <lineage>
        <taxon>Bacteria</taxon>
        <taxon>Pseudomonadati</taxon>
        <taxon>Pseudomonadota</taxon>
        <taxon>Gammaproteobacteria</taxon>
        <taxon>Candidatus Kentrum</taxon>
    </lineage>
</organism>
<protein>
    <submittedName>
        <fullName evidence="1">Uncharacterized protein</fullName>
    </submittedName>
</protein>
<accession>A0A450W6K9</accession>
<evidence type="ECO:0000313" key="1">
    <source>
        <dbReference type="EMBL" id="VFK12666.1"/>
    </source>
</evidence>
<dbReference type="AlphaFoldDB" id="A0A450W6K9"/>